<dbReference type="OrthoDB" id="10260614at2759"/>
<dbReference type="Proteomes" id="UP000287166">
    <property type="component" value="Unassembled WGS sequence"/>
</dbReference>
<dbReference type="GeneID" id="38783069"/>
<dbReference type="Pfam" id="PF01694">
    <property type="entry name" value="Rhomboid"/>
    <property type="match status" value="1"/>
</dbReference>
<comment type="similarity">
    <text evidence="2">Belongs to the peptidase S54 family.</text>
</comment>
<dbReference type="EMBL" id="BFAD01000009">
    <property type="protein sequence ID" value="GBE86152.1"/>
    <property type="molecule type" value="Genomic_DNA"/>
</dbReference>
<dbReference type="InParanoid" id="A0A401GVC4"/>
<dbReference type="RefSeq" id="XP_027617065.1">
    <property type="nucleotide sequence ID" value="XM_027761264.1"/>
</dbReference>
<dbReference type="PANTHER" id="PTHR43731">
    <property type="entry name" value="RHOMBOID PROTEASE"/>
    <property type="match status" value="1"/>
</dbReference>
<dbReference type="InterPro" id="IPR050925">
    <property type="entry name" value="Rhomboid_protease_S54"/>
</dbReference>
<name>A0A401GVC4_9APHY</name>
<organism evidence="9 10">
    <name type="scientific">Sparassis crispa</name>
    <dbReference type="NCBI Taxonomy" id="139825"/>
    <lineage>
        <taxon>Eukaryota</taxon>
        <taxon>Fungi</taxon>
        <taxon>Dikarya</taxon>
        <taxon>Basidiomycota</taxon>
        <taxon>Agaricomycotina</taxon>
        <taxon>Agaricomycetes</taxon>
        <taxon>Polyporales</taxon>
        <taxon>Sparassidaceae</taxon>
        <taxon>Sparassis</taxon>
    </lineage>
</organism>
<feature type="domain" description="Peptidase S54 rhomboid" evidence="8">
    <location>
        <begin position="213"/>
        <end position="395"/>
    </location>
</feature>
<dbReference type="GO" id="GO:0006465">
    <property type="term" value="P:signal peptide processing"/>
    <property type="evidence" value="ECO:0007669"/>
    <property type="project" value="TreeGrafter"/>
</dbReference>
<comment type="subcellular location">
    <subcellularLocation>
        <location evidence="1">Membrane</location>
        <topology evidence="1">Multi-pass membrane protein</topology>
    </subcellularLocation>
</comment>
<reference evidence="9 10" key="1">
    <citation type="journal article" date="2018" name="Sci. Rep.">
        <title>Genome sequence of the cauliflower mushroom Sparassis crispa (Hanabiratake) and its association with beneficial usage.</title>
        <authorList>
            <person name="Kiyama R."/>
            <person name="Furutani Y."/>
            <person name="Kawaguchi K."/>
            <person name="Nakanishi T."/>
        </authorList>
    </citation>
    <scope>NUCLEOTIDE SEQUENCE [LARGE SCALE GENOMIC DNA]</scope>
</reference>
<evidence type="ECO:0000256" key="3">
    <source>
        <dbReference type="ARBA" id="ARBA00022692"/>
    </source>
</evidence>
<evidence type="ECO:0000313" key="10">
    <source>
        <dbReference type="Proteomes" id="UP000287166"/>
    </source>
</evidence>
<keyword evidence="10" id="KW-1185">Reference proteome</keyword>
<evidence type="ECO:0000256" key="1">
    <source>
        <dbReference type="ARBA" id="ARBA00004141"/>
    </source>
</evidence>
<sequence>MLWTLRAYPLRFCIPQTRRSLSACPSRRFPRITSHHVRPYRAPEAPHVPSFREELAKTEVEMLGENTRIPPTVSNQILFFLVGSTLAFGAAARWTNEDTLYWTNKISESSLAYMLRVPTNREMAAARYEHLVQRLKASIVKINESIQGWPQSLKSLTIYTVVEGANEALRASEGWRVCAGIAAVNGLVWMAWAIPPLQTFMMRSFTHHPLSGRSYTMLTSVFSHHGFIHLLFNCMALTSFGSAATSYFGKQQQKDPSNLRESTPIYHFLAFYVSAGIFASLASHVAASRILYPRLVAAAAAAIPISAAKAGKVAAKKIFPSLGASGAVYAAVVVTALAFPNNSVALIFLPGLHFPILWGVGGMVVMDVMGVLRGWALFDHYAHLGGAAFGALYFMYGPSVWESFRMMTLGSMPRSLSGTARKQS</sequence>
<proteinExistence type="inferred from homology"/>
<evidence type="ECO:0000256" key="6">
    <source>
        <dbReference type="ARBA" id="ARBA00023136"/>
    </source>
</evidence>
<dbReference type="STRING" id="139825.A0A401GVC4"/>
<keyword evidence="3 7" id="KW-0812">Transmembrane</keyword>
<keyword evidence="6 7" id="KW-0472">Membrane</keyword>
<dbReference type="AlphaFoldDB" id="A0A401GVC4"/>
<evidence type="ECO:0000256" key="2">
    <source>
        <dbReference type="ARBA" id="ARBA00009045"/>
    </source>
</evidence>
<gene>
    <name evidence="9" type="ORF">SCP_0900290</name>
</gene>
<dbReference type="GO" id="GO:0004252">
    <property type="term" value="F:serine-type endopeptidase activity"/>
    <property type="evidence" value="ECO:0007669"/>
    <property type="project" value="InterPro"/>
</dbReference>
<dbReference type="PANTHER" id="PTHR43731:SF14">
    <property type="entry name" value="PRESENILIN-ASSOCIATED RHOMBOID-LIKE PROTEIN, MITOCHONDRIAL"/>
    <property type="match status" value="1"/>
</dbReference>
<dbReference type="InterPro" id="IPR035952">
    <property type="entry name" value="Rhomboid-like_sf"/>
</dbReference>
<dbReference type="GO" id="GO:0016020">
    <property type="term" value="C:membrane"/>
    <property type="evidence" value="ECO:0007669"/>
    <property type="project" value="UniProtKB-SubCell"/>
</dbReference>
<comment type="caution">
    <text evidence="9">The sequence shown here is derived from an EMBL/GenBank/DDBJ whole genome shotgun (WGS) entry which is preliminary data.</text>
</comment>
<evidence type="ECO:0000259" key="8">
    <source>
        <dbReference type="Pfam" id="PF01694"/>
    </source>
</evidence>
<evidence type="ECO:0000256" key="4">
    <source>
        <dbReference type="ARBA" id="ARBA00022801"/>
    </source>
</evidence>
<feature type="transmembrane region" description="Helical" evidence="7">
    <location>
        <begin position="345"/>
        <end position="366"/>
    </location>
</feature>
<dbReference type="FunCoup" id="A0A401GVC4">
    <property type="interactions" value="331"/>
</dbReference>
<feature type="transmembrane region" description="Helical" evidence="7">
    <location>
        <begin position="318"/>
        <end position="339"/>
    </location>
</feature>
<feature type="transmembrane region" description="Helical" evidence="7">
    <location>
        <begin position="227"/>
        <end position="248"/>
    </location>
</feature>
<dbReference type="Gene3D" id="1.20.1540.10">
    <property type="entry name" value="Rhomboid-like"/>
    <property type="match status" value="1"/>
</dbReference>
<evidence type="ECO:0000256" key="5">
    <source>
        <dbReference type="ARBA" id="ARBA00022989"/>
    </source>
</evidence>
<dbReference type="InterPro" id="IPR022764">
    <property type="entry name" value="Peptidase_S54_rhomboid_dom"/>
</dbReference>
<feature type="transmembrane region" description="Helical" evidence="7">
    <location>
        <begin position="174"/>
        <end position="194"/>
    </location>
</feature>
<feature type="transmembrane region" description="Helical" evidence="7">
    <location>
        <begin position="269"/>
        <end position="286"/>
    </location>
</feature>
<accession>A0A401GVC4</accession>
<evidence type="ECO:0000313" key="9">
    <source>
        <dbReference type="EMBL" id="GBE86152.1"/>
    </source>
</evidence>
<keyword evidence="4" id="KW-0378">Hydrolase</keyword>
<protein>
    <recommendedName>
        <fullName evidence="8">Peptidase S54 rhomboid domain-containing protein</fullName>
    </recommendedName>
</protein>
<evidence type="ECO:0000256" key="7">
    <source>
        <dbReference type="SAM" id="Phobius"/>
    </source>
</evidence>
<dbReference type="SUPFAM" id="SSF144091">
    <property type="entry name" value="Rhomboid-like"/>
    <property type="match status" value="1"/>
</dbReference>
<feature type="transmembrane region" description="Helical" evidence="7">
    <location>
        <begin position="378"/>
        <end position="396"/>
    </location>
</feature>
<keyword evidence="5 7" id="KW-1133">Transmembrane helix</keyword>